<dbReference type="Proteomes" id="UP000663829">
    <property type="component" value="Unassembled WGS sequence"/>
</dbReference>
<evidence type="ECO:0000256" key="1">
    <source>
        <dbReference type="SAM" id="MobiDB-lite"/>
    </source>
</evidence>
<keyword evidence="6" id="KW-1185">Reference proteome</keyword>
<evidence type="ECO:0000313" key="6">
    <source>
        <dbReference type="Proteomes" id="UP000663829"/>
    </source>
</evidence>
<evidence type="ECO:0000313" key="2">
    <source>
        <dbReference type="EMBL" id="CAF0981240.1"/>
    </source>
</evidence>
<gene>
    <name evidence="2" type="ORF">GPM918_LOCUS12760</name>
    <name evidence="3" type="ORF">OVA965_LOCUS27394</name>
    <name evidence="4" type="ORF">SRO942_LOCUS12760</name>
    <name evidence="5" type="ORF">TMI583_LOCUS28137</name>
</gene>
<protein>
    <submittedName>
        <fullName evidence="2">Uncharacterized protein</fullName>
    </submittedName>
</protein>
<feature type="non-terminal residue" evidence="2">
    <location>
        <position position="1"/>
    </location>
</feature>
<dbReference type="AlphaFoldDB" id="A0A814FH12"/>
<dbReference type="Proteomes" id="UP000681722">
    <property type="component" value="Unassembled WGS sequence"/>
</dbReference>
<name>A0A814FH12_9BILA</name>
<reference evidence="2" key="1">
    <citation type="submission" date="2021-02" db="EMBL/GenBank/DDBJ databases">
        <authorList>
            <person name="Nowell W R."/>
        </authorList>
    </citation>
    <scope>NUCLEOTIDE SEQUENCE</scope>
</reference>
<evidence type="ECO:0000313" key="3">
    <source>
        <dbReference type="EMBL" id="CAF1275623.1"/>
    </source>
</evidence>
<evidence type="ECO:0000313" key="5">
    <source>
        <dbReference type="EMBL" id="CAF4080685.1"/>
    </source>
</evidence>
<evidence type="ECO:0000313" key="4">
    <source>
        <dbReference type="EMBL" id="CAF3753794.1"/>
    </source>
</evidence>
<dbReference type="EMBL" id="CAJOBC010002833">
    <property type="protein sequence ID" value="CAF3753794.1"/>
    <property type="molecule type" value="Genomic_DNA"/>
</dbReference>
<dbReference type="OrthoDB" id="119028at2759"/>
<feature type="compositionally biased region" description="Polar residues" evidence="1">
    <location>
        <begin position="1"/>
        <end position="10"/>
    </location>
</feature>
<dbReference type="EMBL" id="CAJNOQ010002833">
    <property type="protein sequence ID" value="CAF0981240.1"/>
    <property type="molecule type" value="Genomic_DNA"/>
</dbReference>
<dbReference type="EMBL" id="CAJNOK010018077">
    <property type="protein sequence ID" value="CAF1275623.1"/>
    <property type="molecule type" value="Genomic_DNA"/>
</dbReference>
<accession>A0A814FH12</accession>
<dbReference type="EMBL" id="CAJOBA010039637">
    <property type="protein sequence ID" value="CAF4080685.1"/>
    <property type="molecule type" value="Genomic_DNA"/>
</dbReference>
<organism evidence="2 6">
    <name type="scientific">Didymodactylos carnosus</name>
    <dbReference type="NCBI Taxonomy" id="1234261"/>
    <lineage>
        <taxon>Eukaryota</taxon>
        <taxon>Metazoa</taxon>
        <taxon>Spiralia</taxon>
        <taxon>Gnathifera</taxon>
        <taxon>Rotifera</taxon>
        <taxon>Eurotatoria</taxon>
        <taxon>Bdelloidea</taxon>
        <taxon>Philodinida</taxon>
        <taxon>Philodinidae</taxon>
        <taxon>Didymodactylos</taxon>
    </lineage>
</organism>
<feature type="region of interest" description="Disordered" evidence="1">
    <location>
        <begin position="1"/>
        <end position="25"/>
    </location>
</feature>
<sequence length="224" mass="26190">MAKFAATQQYESSSESDDAMEMDQQATQEKVTIKRKFDWVEEKSFCGDAEAQMAIALEEKWSRYYTNKGLDGIRVYYRCNQVKFRGKQCNAAIYLYYPHETDTVVLYRAKRELESWCQEKSTVPHSEVEAFVISFYIHYEDDTDNDDEDVADDGNKFRFFLSTKALLKIASISKNLHADATYKLIWQGFPVLVIGTSDYDRKFHPFGLAICYDEKQSDFEFIFK</sequence>
<proteinExistence type="predicted"/>
<dbReference type="Proteomes" id="UP000682733">
    <property type="component" value="Unassembled WGS sequence"/>
</dbReference>
<comment type="caution">
    <text evidence="2">The sequence shown here is derived from an EMBL/GenBank/DDBJ whole genome shotgun (WGS) entry which is preliminary data.</text>
</comment>
<dbReference type="Proteomes" id="UP000677228">
    <property type="component" value="Unassembled WGS sequence"/>
</dbReference>